<proteinExistence type="predicted"/>
<protein>
    <submittedName>
        <fullName evidence="1">Uncharacterized protein</fullName>
    </submittedName>
</protein>
<evidence type="ECO:0000313" key="2">
    <source>
        <dbReference type="Proteomes" id="UP001164439"/>
    </source>
</evidence>
<evidence type="ECO:0000313" key="1">
    <source>
        <dbReference type="EMBL" id="WAZ20182.1"/>
    </source>
</evidence>
<sequence length="100" mass="10921">MTSSLTPSTVQQLALVKHAYQEGVDAGRLVHPLSSTAVLKFHDAVELFLGLAASHLGTNVNPKIDFLEYWGQIKSQSQVALPGKADMDKLNHARIGFKHK</sequence>
<name>A0ABY7KAM9_9ACTN</name>
<dbReference type="EMBL" id="CP114413">
    <property type="protein sequence ID" value="WAZ20182.1"/>
    <property type="molecule type" value="Genomic_DNA"/>
</dbReference>
<organism evidence="1 2">
    <name type="scientific">Streptomyces cinnabarinus</name>
    <dbReference type="NCBI Taxonomy" id="67287"/>
    <lineage>
        <taxon>Bacteria</taxon>
        <taxon>Bacillati</taxon>
        <taxon>Actinomycetota</taxon>
        <taxon>Actinomycetes</taxon>
        <taxon>Kitasatosporales</taxon>
        <taxon>Streptomycetaceae</taxon>
        <taxon>Streptomyces</taxon>
    </lineage>
</organism>
<keyword evidence="2" id="KW-1185">Reference proteome</keyword>
<dbReference type="RefSeq" id="WP_269657870.1">
    <property type="nucleotide sequence ID" value="NZ_CP114413.1"/>
</dbReference>
<gene>
    <name evidence="1" type="ORF">STRCI_001281</name>
</gene>
<dbReference type="Proteomes" id="UP001164439">
    <property type="component" value="Chromosome"/>
</dbReference>
<reference evidence="1" key="1">
    <citation type="submission" date="2022-12" db="EMBL/GenBank/DDBJ databases">
        <authorList>
            <person name="Ruckert C."/>
            <person name="Busche T."/>
            <person name="Kalinowski J."/>
            <person name="Wittmann C."/>
        </authorList>
    </citation>
    <scope>NUCLEOTIDE SEQUENCE</scope>
    <source>
        <strain evidence="1">DSM 40467</strain>
    </source>
</reference>
<accession>A0ABY7KAM9</accession>